<dbReference type="Pfam" id="PF16220">
    <property type="entry name" value="DUF4880"/>
    <property type="match status" value="1"/>
</dbReference>
<gene>
    <name evidence="3" type="ORF">FHS03_000134</name>
</gene>
<dbReference type="EMBL" id="JACHXD010000001">
    <property type="protein sequence ID" value="MBB3117115.1"/>
    <property type="molecule type" value="Genomic_DNA"/>
</dbReference>
<keyword evidence="3" id="KW-0812">Transmembrane</keyword>
<feature type="domain" description="FecR protein" evidence="1">
    <location>
        <begin position="115"/>
        <end position="208"/>
    </location>
</feature>
<dbReference type="AlphaFoldDB" id="A0A7W5B6L8"/>
<dbReference type="RefSeq" id="WP_229426004.1">
    <property type="nucleotide sequence ID" value="NZ_JACHXD010000001.1"/>
</dbReference>
<dbReference type="PIRSF" id="PIRSF018266">
    <property type="entry name" value="FecR"/>
    <property type="match status" value="1"/>
</dbReference>
<keyword evidence="3" id="KW-0472">Membrane</keyword>
<name>A0A7W5B6L8_9BURK</name>
<keyword evidence="4" id="KW-1185">Reference proteome</keyword>
<evidence type="ECO:0000259" key="1">
    <source>
        <dbReference type="Pfam" id="PF04773"/>
    </source>
</evidence>
<dbReference type="Gene3D" id="3.55.50.30">
    <property type="match status" value="1"/>
</dbReference>
<evidence type="ECO:0000313" key="3">
    <source>
        <dbReference type="EMBL" id="MBB3117115.1"/>
    </source>
</evidence>
<dbReference type="InterPro" id="IPR032623">
    <property type="entry name" value="FecR_N"/>
</dbReference>
<protein>
    <submittedName>
        <fullName evidence="3">Transmembrane sensor</fullName>
    </submittedName>
</protein>
<dbReference type="PANTHER" id="PTHR30273:SF2">
    <property type="entry name" value="PROTEIN FECR"/>
    <property type="match status" value="1"/>
</dbReference>
<dbReference type="Gene3D" id="2.60.120.1440">
    <property type="match status" value="1"/>
</dbReference>
<sequence>MKQMLSSVPDPVLVQRAAEWMARLWSDNASDAERAACAAWRAQKPEHEAAWQCLQAVNERFDAMPGAAAHAALKSMPTPSPARRKVLQLLGLGVVAGGAWRLAGSSETWALASADYTSATGEIRRLVLPDGSNVVLNTGSAIDVAFSVTQRRIVLRAGEILVATAKDGAARPFSVRSRHGTVRALGTEFVVRQYAHQSSVSVQHGAVEIRCEHGSVQRLEAEQQASFDAGRIGAVQQAEENAAAWSRGVLVAEQMRLQDLLDELGRYRRGMVRCDPAVAGLRVSGVFSLRDTDRALRNLALALPLEIRYLSPYWVRVLPRRQA</sequence>
<feature type="domain" description="FecR N-terminal" evidence="2">
    <location>
        <begin position="15"/>
        <end position="56"/>
    </location>
</feature>
<dbReference type="GO" id="GO:0016989">
    <property type="term" value="F:sigma factor antagonist activity"/>
    <property type="evidence" value="ECO:0007669"/>
    <property type="project" value="TreeGrafter"/>
</dbReference>
<dbReference type="Proteomes" id="UP000541535">
    <property type="component" value="Unassembled WGS sequence"/>
</dbReference>
<evidence type="ECO:0000259" key="2">
    <source>
        <dbReference type="Pfam" id="PF16220"/>
    </source>
</evidence>
<dbReference type="Pfam" id="PF04773">
    <property type="entry name" value="FecR"/>
    <property type="match status" value="1"/>
</dbReference>
<accession>A0A7W5B6L8</accession>
<dbReference type="InterPro" id="IPR012373">
    <property type="entry name" value="Ferrdict_sens_TM"/>
</dbReference>
<reference evidence="3 4" key="1">
    <citation type="submission" date="2020-08" db="EMBL/GenBank/DDBJ databases">
        <title>Genomic Encyclopedia of Type Strains, Phase III (KMG-III): the genomes of soil and plant-associated and newly described type strains.</title>
        <authorList>
            <person name="Whitman W."/>
        </authorList>
    </citation>
    <scope>NUCLEOTIDE SEQUENCE [LARGE SCALE GENOMIC DNA]</scope>
    <source>
        <strain evidence="3 4">CECT 8897</strain>
    </source>
</reference>
<proteinExistence type="predicted"/>
<evidence type="ECO:0000313" key="4">
    <source>
        <dbReference type="Proteomes" id="UP000541535"/>
    </source>
</evidence>
<comment type="caution">
    <text evidence="3">The sequence shown here is derived from an EMBL/GenBank/DDBJ whole genome shotgun (WGS) entry which is preliminary data.</text>
</comment>
<dbReference type="PANTHER" id="PTHR30273">
    <property type="entry name" value="PERIPLASMIC SIGNAL SENSOR AND SIGMA FACTOR ACTIVATOR FECR-RELATED"/>
    <property type="match status" value="1"/>
</dbReference>
<organism evidence="3 4">
    <name type="scientific">Pseudoduganella violacea</name>
    <dbReference type="NCBI Taxonomy" id="1715466"/>
    <lineage>
        <taxon>Bacteria</taxon>
        <taxon>Pseudomonadati</taxon>
        <taxon>Pseudomonadota</taxon>
        <taxon>Betaproteobacteria</taxon>
        <taxon>Burkholderiales</taxon>
        <taxon>Oxalobacteraceae</taxon>
        <taxon>Telluria group</taxon>
        <taxon>Pseudoduganella</taxon>
    </lineage>
</organism>
<dbReference type="InterPro" id="IPR006860">
    <property type="entry name" value="FecR"/>
</dbReference>